<evidence type="ECO:0000259" key="1">
    <source>
        <dbReference type="PROSITE" id="PS51464"/>
    </source>
</evidence>
<dbReference type="GO" id="GO:0006047">
    <property type="term" value="P:UDP-N-acetylglucosamine metabolic process"/>
    <property type="evidence" value="ECO:0007669"/>
    <property type="project" value="TreeGrafter"/>
</dbReference>
<dbReference type="Proteomes" id="UP000196560">
    <property type="component" value="Unassembled WGS sequence"/>
</dbReference>
<comment type="caution">
    <text evidence="2">The sequence shown here is derived from an EMBL/GenBank/DDBJ whole genome shotgun (WGS) entry which is preliminary data.</text>
</comment>
<dbReference type="RefSeq" id="WP_087186250.1">
    <property type="nucleotide sequence ID" value="NZ_CALUIC010000006.1"/>
</dbReference>
<dbReference type="GO" id="GO:0006002">
    <property type="term" value="P:fructose 6-phosphate metabolic process"/>
    <property type="evidence" value="ECO:0007669"/>
    <property type="project" value="TreeGrafter"/>
</dbReference>
<dbReference type="Gene3D" id="3.40.50.10490">
    <property type="entry name" value="Glucose-6-phosphate isomerase like protein, domain 1"/>
    <property type="match status" value="2"/>
</dbReference>
<feature type="domain" description="SIS" evidence="1">
    <location>
        <begin position="34"/>
        <end position="174"/>
    </location>
</feature>
<organism evidence="2 3">
    <name type="scientific">Enorma massiliensis</name>
    <dbReference type="NCBI Taxonomy" id="1472761"/>
    <lineage>
        <taxon>Bacteria</taxon>
        <taxon>Bacillati</taxon>
        <taxon>Actinomycetota</taxon>
        <taxon>Coriobacteriia</taxon>
        <taxon>Coriobacteriales</taxon>
        <taxon>Coriobacteriaceae</taxon>
        <taxon>Enorma</taxon>
    </lineage>
</organism>
<keyword evidence="2" id="KW-0413">Isomerase</keyword>
<accession>A0A1Y3U404</accession>
<dbReference type="STRING" id="1118060.GCA_000311845_00748"/>
<dbReference type="SUPFAM" id="SSF53697">
    <property type="entry name" value="SIS domain"/>
    <property type="match status" value="1"/>
</dbReference>
<dbReference type="GO" id="GO:0016853">
    <property type="term" value="F:isomerase activity"/>
    <property type="evidence" value="ECO:0007669"/>
    <property type="project" value="UniProtKB-KW"/>
</dbReference>
<dbReference type="InterPro" id="IPR046348">
    <property type="entry name" value="SIS_dom_sf"/>
</dbReference>
<dbReference type="GO" id="GO:0006487">
    <property type="term" value="P:protein N-linked glycosylation"/>
    <property type="evidence" value="ECO:0007669"/>
    <property type="project" value="TreeGrafter"/>
</dbReference>
<proteinExistence type="predicted"/>
<dbReference type="GO" id="GO:0004360">
    <property type="term" value="F:glutamine-fructose-6-phosphate transaminase (isomerizing) activity"/>
    <property type="evidence" value="ECO:0007669"/>
    <property type="project" value="TreeGrafter"/>
</dbReference>
<dbReference type="EMBL" id="NFHO01000004">
    <property type="protein sequence ID" value="OUN43504.1"/>
    <property type="molecule type" value="Genomic_DNA"/>
</dbReference>
<dbReference type="GO" id="GO:0097367">
    <property type="term" value="F:carbohydrate derivative binding"/>
    <property type="evidence" value="ECO:0007669"/>
    <property type="project" value="InterPro"/>
</dbReference>
<evidence type="ECO:0000313" key="3">
    <source>
        <dbReference type="Proteomes" id="UP000196560"/>
    </source>
</evidence>
<protein>
    <submittedName>
        <fullName evidence="2">Sugar isomerase</fullName>
    </submittedName>
</protein>
<reference evidence="3" key="1">
    <citation type="submission" date="2017-04" db="EMBL/GenBank/DDBJ databases">
        <title>Function of individual gut microbiota members based on whole genome sequencing of pure cultures obtained from chicken caecum.</title>
        <authorList>
            <person name="Medvecky M."/>
            <person name="Cejkova D."/>
            <person name="Polansky O."/>
            <person name="Karasova D."/>
            <person name="Kubasova T."/>
            <person name="Cizek A."/>
            <person name="Rychlik I."/>
        </authorList>
    </citation>
    <scope>NUCLEOTIDE SEQUENCE [LARGE SCALE GENOMIC DNA]</scope>
    <source>
        <strain evidence="3">An70</strain>
    </source>
</reference>
<name>A0A1Y3U404_9ACTN</name>
<dbReference type="PROSITE" id="PS51464">
    <property type="entry name" value="SIS"/>
    <property type="match status" value="1"/>
</dbReference>
<dbReference type="PANTHER" id="PTHR10937">
    <property type="entry name" value="GLUCOSAMINE--FRUCTOSE-6-PHOSPHATE AMINOTRANSFERASE, ISOMERIZING"/>
    <property type="match status" value="1"/>
</dbReference>
<gene>
    <name evidence="2" type="ORF">B5G21_04820</name>
</gene>
<dbReference type="eggNOG" id="COG2222">
    <property type="taxonomic scope" value="Bacteria"/>
</dbReference>
<sequence length="355" mass="40616">MAETEKVEIMNFDQEGYLEDGKALVETGKKMAAMADQIADEGYDAIFLMGVGGTWDELMQLEYLMNKFGDKDLEVYLIHAAEWNVSGHKRMTEKSVVLTASESGTTPEVLEAVKKMKEMGIRVIAMTSPEGPIGQAVGAEGCVKMASDHGSGGCEKGYYLADCFGLRLLYRRGCFPKYDLFIEQTKDIWKDLLDIRKKFEPKAEELAKKYALAPYTMFVGSGALWGETILFAMCILEEMQWKRTRYITSADFFHGTLELVEKDVPVFLFKGEDECRKLDERVEAFLTNFADRTKDEDIVVIDTAEYAIPGLDDDFRVIVSPWILTILVTDRLARYYETVTKHNLKYRRYYHQFDY</sequence>
<dbReference type="InterPro" id="IPR001347">
    <property type="entry name" value="SIS_dom"/>
</dbReference>
<dbReference type="AlphaFoldDB" id="A0A1Y3U404"/>
<dbReference type="PIRSF" id="PIRSF009290">
    <property type="entry name" value="FrlB"/>
    <property type="match status" value="1"/>
</dbReference>
<dbReference type="PANTHER" id="PTHR10937:SF14">
    <property type="entry name" value="FRUCTOSELYSINE 6-PHOSPHATE DEGLYCASE"/>
    <property type="match status" value="1"/>
</dbReference>
<keyword evidence="3" id="KW-1185">Reference proteome</keyword>
<evidence type="ECO:0000313" key="2">
    <source>
        <dbReference type="EMBL" id="OUN43504.1"/>
    </source>
</evidence>
<dbReference type="InterPro" id="IPR024713">
    <property type="entry name" value="Fructosamine_deglycase_FrlB"/>
</dbReference>